<dbReference type="EMBL" id="CACRXK020020685">
    <property type="protein sequence ID" value="CAB4035072.1"/>
    <property type="molecule type" value="Genomic_DNA"/>
</dbReference>
<organism evidence="1 2">
    <name type="scientific">Paramuricea clavata</name>
    <name type="common">Red gorgonian</name>
    <name type="synonym">Violescent sea-whip</name>
    <dbReference type="NCBI Taxonomy" id="317549"/>
    <lineage>
        <taxon>Eukaryota</taxon>
        <taxon>Metazoa</taxon>
        <taxon>Cnidaria</taxon>
        <taxon>Anthozoa</taxon>
        <taxon>Octocorallia</taxon>
        <taxon>Malacalcyonacea</taxon>
        <taxon>Plexauridae</taxon>
        <taxon>Paramuricea</taxon>
    </lineage>
</organism>
<keyword evidence="2" id="KW-1185">Reference proteome</keyword>
<accession>A0A6S7LBQ6</accession>
<protein>
    <submittedName>
        <fullName evidence="1">Uncharacterized protein</fullName>
    </submittedName>
</protein>
<name>A0A6S7LBQ6_PARCT</name>
<dbReference type="Proteomes" id="UP001152795">
    <property type="component" value="Unassembled WGS sequence"/>
</dbReference>
<gene>
    <name evidence="1" type="ORF">PACLA_8A075958</name>
</gene>
<reference evidence="1" key="1">
    <citation type="submission" date="2020-04" db="EMBL/GenBank/DDBJ databases">
        <authorList>
            <person name="Alioto T."/>
            <person name="Alioto T."/>
            <person name="Gomez Garrido J."/>
        </authorList>
    </citation>
    <scope>NUCLEOTIDE SEQUENCE</scope>
    <source>
        <strain evidence="1">A484AB</strain>
    </source>
</reference>
<evidence type="ECO:0000313" key="2">
    <source>
        <dbReference type="Proteomes" id="UP001152795"/>
    </source>
</evidence>
<dbReference type="AlphaFoldDB" id="A0A6S7LBQ6"/>
<evidence type="ECO:0000313" key="1">
    <source>
        <dbReference type="EMBL" id="CAB4035072.1"/>
    </source>
</evidence>
<sequence>MSNDNHKTELTTFVNDVVNQHIRKWLEIPISGTLSTVFLTRNKFGQSIYPPSVKFIQCQTVLRKALKLSPNQSINELWKSTNTHTNIQYDFYNSTKEVIKDFR</sequence>
<comment type="caution">
    <text evidence="1">The sequence shown here is derived from an EMBL/GenBank/DDBJ whole genome shotgun (WGS) entry which is preliminary data.</text>
</comment>
<proteinExistence type="predicted"/>
<feature type="non-terminal residue" evidence="1">
    <location>
        <position position="103"/>
    </location>
</feature>